<feature type="signal peptide" evidence="2">
    <location>
        <begin position="1"/>
        <end position="17"/>
    </location>
</feature>
<protein>
    <recommendedName>
        <fullName evidence="5">Ricin B lectin domain-containing protein</fullName>
    </recommendedName>
</protein>
<feature type="chain" id="PRO_5041308606" description="Ricin B lectin domain-containing protein" evidence="2">
    <location>
        <begin position="18"/>
        <end position="448"/>
    </location>
</feature>
<evidence type="ECO:0000256" key="1">
    <source>
        <dbReference type="SAM" id="MobiDB-lite"/>
    </source>
</evidence>
<keyword evidence="4" id="KW-1185">Reference proteome</keyword>
<keyword evidence="2" id="KW-0732">Signal</keyword>
<feature type="compositionally biased region" description="Polar residues" evidence="1">
    <location>
        <begin position="125"/>
        <end position="137"/>
    </location>
</feature>
<comment type="caution">
    <text evidence="3">The sequence shown here is derived from an EMBL/GenBank/DDBJ whole genome shotgun (WGS) entry which is preliminary data.</text>
</comment>
<accession>A0AA40BPX8</accession>
<dbReference type="AlphaFoldDB" id="A0AA40BPX8"/>
<organism evidence="3 4">
    <name type="scientific">Schizothecium vesticola</name>
    <dbReference type="NCBI Taxonomy" id="314040"/>
    <lineage>
        <taxon>Eukaryota</taxon>
        <taxon>Fungi</taxon>
        <taxon>Dikarya</taxon>
        <taxon>Ascomycota</taxon>
        <taxon>Pezizomycotina</taxon>
        <taxon>Sordariomycetes</taxon>
        <taxon>Sordariomycetidae</taxon>
        <taxon>Sordariales</taxon>
        <taxon>Schizotheciaceae</taxon>
        <taxon>Schizothecium</taxon>
    </lineage>
</organism>
<dbReference type="Gene3D" id="2.80.10.50">
    <property type="match status" value="1"/>
</dbReference>
<sequence>MRATFFSVLAWAAVASASRVVPGAGDALNKAAPTAQAALTSSSSTCTKRTRTVTAKRAPTIVAEPSAVEPEVALGAEIVDTTSDKVQALNTKKPIKANGKASTSTTSTTAAAAAQTTAATETDAGNISESSTLGTSTRRGRGQISAKTKPAKTTANAAGTAAPSADTSSAAATSTTAVAANSDTKTKPTRVRTGKGNAGASSTAAVDTSSVAAVSTTAAVAANTKTKTKPTKAATAKAGSSSISTSATVAVTGGAGGAGGIPTANPTTPVPVSRAGGNLQPSAAAEAHKRDAAATRAFSGVEIRAPNGQCLSVDPTAGDFRQNLIPVALVECSGTPNEKWDIVTAGKHNKAGRTPATLVVSTLTQGCISFDGRRQAGDTVTLFSCGGRADGSGETNADQLFPYIGQLSFAMAPTGQGNKTCVLPGGDGGRLESGPCPKDGSQLFSIFP</sequence>
<evidence type="ECO:0000313" key="4">
    <source>
        <dbReference type="Proteomes" id="UP001172155"/>
    </source>
</evidence>
<evidence type="ECO:0000256" key="2">
    <source>
        <dbReference type="SAM" id="SignalP"/>
    </source>
</evidence>
<name>A0AA40BPX8_9PEZI</name>
<dbReference type="PROSITE" id="PS50231">
    <property type="entry name" value="RICIN_B_LECTIN"/>
    <property type="match status" value="1"/>
</dbReference>
<feature type="compositionally biased region" description="Low complexity" evidence="1">
    <location>
        <begin position="101"/>
        <end position="124"/>
    </location>
</feature>
<feature type="compositionally biased region" description="Low complexity" evidence="1">
    <location>
        <begin position="145"/>
        <end position="183"/>
    </location>
</feature>
<gene>
    <name evidence="3" type="ORF">B0T18DRAFT_242567</name>
</gene>
<evidence type="ECO:0000313" key="3">
    <source>
        <dbReference type="EMBL" id="KAK0738270.1"/>
    </source>
</evidence>
<dbReference type="SUPFAM" id="SSF50370">
    <property type="entry name" value="Ricin B-like lectins"/>
    <property type="match status" value="1"/>
</dbReference>
<dbReference type="InterPro" id="IPR035992">
    <property type="entry name" value="Ricin_B-like_lectins"/>
</dbReference>
<dbReference type="Proteomes" id="UP001172155">
    <property type="component" value="Unassembled WGS sequence"/>
</dbReference>
<dbReference type="EMBL" id="JAUKUD010000007">
    <property type="protein sequence ID" value="KAK0738270.1"/>
    <property type="molecule type" value="Genomic_DNA"/>
</dbReference>
<evidence type="ECO:0008006" key="5">
    <source>
        <dbReference type="Google" id="ProtNLM"/>
    </source>
</evidence>
<proteinExistence type="predicted"/>
<reference evidence="3" key="1">
    <citation type="submission" date="2023-06" db="EMBL/GenBank/DDBJ databases">
        <title>Genome-scale phylogeny and comparative genomics of the fungal order Sordariales.</title>
        <authorList>
            <consortium name="Lawrence Berkeley National Laboratory"/>
            <person name="Hensen N."/>
            <person name="Bonometti L."/>
            <person name="Westerberg I."/>
            <person name="Brannstrom I.O."/>
            <person name="Guillou S."/>
            <person name="Cros-Aarteil S."/>
            <person name="Calhoun S."/>
            <person name="Haridas S."/>
            <person name="Kuo A."/>
            <person name="Mondo S."/>
            <person name="Pangilinan J."/>
            <person name="Riley R."/>
            <person name="LaButti K."/>
            <person name="Andreopoulos B."/>
            <person name="Lipzen A."/>
            <person name="Chen C."/>
            <person name="Yanf M."/>
            <person name="Daum C."/>
            <person name="Ng V."/>
            <person name="Clum A."/>
            <person name="Steindorff A."/>
            <person name="Ohm R."/>
            <person name="Martin F."/>
            <person name="Silar P."/>
            <person name="Natvig D."/>
            <person name="Lalanne C."/>
            <person name="Gautier V."/>
            <person name="Ament-velasquez S.L."/>
            <person name="Kruys A."/>
            <person name="Hutchinson M.I."/>
            <person name="Powell A.J."/>
            <person name="Barry K."/>
            <person name="Miller A.N."/>
            <person name="Grigoriev I.V."/>
            <person name="Debuchy R."/>
            <person name="Gladieux P."/>
            <person name="Thoren M.H."/>
            <person name="Johannesson H."/>
        </authorList>
    </citation>
    <scope>NUCLEOTIDE SEQUENCE</scope>
    <source>
        <strain evidence="3">SMH3187-1</strain>
    </source>
</reference>
<feature type="region of interest" description="Disordered" evidence="1">
    <location>
        <begin position="95"/>
        <end position="202"/>
    </location>
</feature>